<comment type="caution">
    <text evidence="1">The sequence shown here is derived from an EMBL/GenBank/DDBJ whole genome shotgun (WGS) entry which is preliminary data.</text>
</comment>
<dbReference type="EMBL" id="JAEPRA010000001">
    <property type="protein sequence ID" value="KAG2189232.1"/>
    <property type="molecule type" value="Genomic_DNA"/>
</dbReference>
<dbReference type="Proteomes" id="UP000612746">
    <property type="component" value="Unassembled WGS sequence"/>
</dbReference>
<sequence>MFALIHLRKHATGIKFARFIATATVFKSNAARKSPTPVVFLEGLGTPRSGWKDTWQTKFADQGYTSTAIYLEPSTSGEQHEPAELVKSLSKELAKCVQKDLSFFPPVVIAQGFCTHVAEKYVESHPASGLVLLTPLSVEQATKAGVKELKTSALEGSLYEPEFPILLMSNKDNDKGPSHRLHGDPNIDQVEVEQGDDHSGVVNGRTWTNACNHATQWLDDVGL</sequence>
<evidence type="ECO:0000313" key="2">
    <source>
        <dbReference type="Proteomes" id="UP000612746"/>
    </source>
</evidence>
<dbReference type="InterPro" id="IPR029058">
    <property type="entry name" value="AB_hydrolase_fold"/>
</dbReference>
<evidence type="ECO:0000313" key="1">
    <source>
        <dbReference type="EMBL" id="KAG2189232.1"/>
    </source>
</evidence>
<dbReference type="AlphaFoldDB" id="A0A8H7UPF3"/>
<dbReference type="Gene3D" id="3.40.50.1820">
    <property type="entry name" value="alpha/beta hydrolase"/>
    <property type="match status" value="1"/>
</dbReference>
<accession>A0A8H7UPF3</accession>
<keyword evidence="2" id="KW-1185">Reference proteome</keyword>
<protein>
    <submittedName>
        <fullName evidence="1">Uncharacterized protein</fullName>
    </submittedName>
</protein>
<dbReference type="OrthoDB" id="3365310at2759"/>
<name>A0A8H7UPF3_9FUNG</name>
<proteinExistence type="predicted"/>
<organism evidence="1 2">
    <name type="scientific">Umbelopsis vinacea</name>
    <dbReference type="NCBI Taxonomy" id="44442"/>
    <lineage>
        <taxon>Eukaryota</taxon>
        <taxon>Fungi</taxon>
        <taxon>Fungi incertae sedis</taxon>
        <taxon>Mucoromycota</taxon>
        <taxon>Mucoromycotina</taxon>
        <taxon>Umbelopsidomycetes</taxon>
        <taxon>Umbelopsidales</taxon>
        <taxon>Umbelopsidaceae</taxon>
        <taxon>Umbelopsis</taxon>
    </lineage>
</organism>
<gene>
    <name evidence="1" type="ORF">INT44_004374</name>
</gene>
<reference evidence="1" key="1">
    <citation type="submission" date="2020-12" db="EMBL/GenBank/DDBJ databases">
        <title>Metabolic potential, ecology and presence of endohyphal bacteria is reflected in genomic diversity of Mucoromycotina.</title>
        <authorList>
            <person name="Muszewska A."/>
            <person name="Okrasinska A."/>
            <person name="Steczkiewicz K."/>
            <person name="Drgas O."/>
            <person name="Orlowska M."/>
            <person name="Perlinska-Lenart U."/>
            <person name="Aleksandrzak-Piekarczyk T."/>
            <person name="Szatraj K."/>
            <person name="Zielenkiewicz U."/>
            <person name="Pilsyk S."/>
            <person name="Malc E."/>
            <person name="Mieczkowski P."/>
            <person name="Kruszewska J.S."/>
            <person name="Biernat P."/>
            <person name="Pawlowska J."/>
        </authorList>
    </citation>
    <scope>NUCLEOTIDE SEQUENCE</scope>
    <source>
        <strain evidence="1">WA0000051536</strain>
    </source>
</reference>